<dbReference type="InterPro" id="IPR037873">
    <property type="entry name" value="BamE-like"/>
</dbReference>
<evidence type="ECO:0000256" key="1">
    <source>
        <dbReference type="ARBA" id="ARBA00022729"/>
    </source>
</evidence>
<accession>A0A4P7ULN1</accession>
<dbReference type="OrthoDB" id="7225452at2"/>
<keyword evidence="1 2" id="KW-0732">Signal</keyword>
<proteinExistence type="predicted"/>
<dbReference type="AlphaFoldDB" id="A0A4P7ULN1"/>
<feature type="chain" id="PRO_5020899252" evidence="2">
    <location>
        <begin position="19"/>
        <end position="126"/>
    </location>
</feature>
<evidence type="ECO:0000313" key="3">
    <source>
        <dbReference type="EMBL" id="QCC85828.1"/>
    </source>
</evidence>
<organism evidence="3 4">
    <name type="scientific">Desulfovibrio desulfuricans</name>
    <dbReference type="NCBI Taxonomy" id="876"/>
    <lineage>
        <taxon>Bacteria</taxon>
        <taxon>Pseudomonadati</taxon>
        <taxon>Thermodesulfobacteriota</taxon>
        <taxon>Desulfovibrionia</taxon>
        <taxon>Desulfovibrionales</taxon>
        <taxon>Desulfovibrionaceae</taxon>
        <taxon>Desulfovibrio</taxon>
    </lineage>
</organism>
<name>A0A4P7ULN1_DESDE</name>
<gene>
    <name evidence="3" type="primary">bamE</name>
    <name evidence="3" type="ORF">DDIC_08070</name>
</gene>
<dbReference type="EMBL" id="CP036295">
    <property type="protein sequence ID" value="QCC85828.1"/>
    <property type="molecule type" value="Genomic_DNA"/>
</dbReference>
<evidence type="ECO:0000256" key="2">
    <source>
        <dbReference type="SAM" id="SignalP"/>
    </source>
</evidence>
<evidence type="ECO:0000313" key="4">
    <source>
        <dbReference type="Proteomes" id="UP000297065"/>
    </source>
</evidence>
<dbReference type="Proteomes" id="UP000297065">
    <property type="component" value="Chromosome"/>
</dbReference>
<dbReference type="Gene3D" id="3.30.1450.10">
    <property type="match status" value="1"/>
</dbReference>
<protein>
    <submittedName>
        <fullName evidence="3">Outer membrane protein assembly factor BamE</fullName>
    </submittedName>
</protein>
<feature type="signal peptide" evidence="2">
    <location>
        <begin position="1"/>
        <end position="18"/>
    </location>
</feature>
<sequence length="126" mass="13661">MLCVLLCLCGSICGCATAGNDSLRKETEASVSDKIKPGETTKAEVKGMFGSPLNTSYTDSGMEIWKYELAKISADATSYIPVVSIFAASSSGKKKELVVFFDEKDVVKKYNMSESDVKVRRGLLNQ</sequence>
<reference evidence="3 4" key="1">
    <citation type="submission" date="2019-02" db="EMBL/GenBank/DDBJ databases">
        <title>Complete Genome Sequence of Desulfovibrio desulfuricans IC1, a Sulfonate Utilizing Anaerobe.</title>
        <authorList>
            <person name="Day L.A."/>
            <person name="De Leon K.B."/>
            <person name="Wall J.D."/>
        </authorList>
    </citation>
    <scope>NUCLEOTIDE SEQUENCE [LARGE SCALE GENOMIC DNA]</scope>
    <source>
        <strain evidence="3 4">IC1</strain>
    </source>
</reference>